<keyword evidence="2" id="KW-1185">Reference proteome</keyword>
<evidence type="ECO:0000313" key="2">
    <source>
        <dbReference type="Proteomes" id="UP000265742"/>
    </source>
</evidence>
<dbReference type="EMBL" id="QXTG01000002">
    <property type="protein sequence ID" value="RIX27880.1"/>
    <property type="molecule type" value="Genomic_DNA"/>
</dbReference>
<name>A0A3A1TVP4_9MICO</name>
<dbReference type="AlphaFoldDB" id="A0A3A1TVP4"/>
<sequence length="155" mass="17637">MAQRRVVARADEVIGSFFGAQRAAATGTRQGRVDRMEEDLRLFVEEHVELVLDGPELALLALERQFDAERAAARVAEAGAVLLLLPLFLEESQWHGLDYEDRRLRLELAEPFAHEIARLPELQDDDLGAAVWIVEATVRHAIWMLRQEREATRRG</sequence>
<proteinExistence type="predicted"/>
<dbReference type="Proteomes" id="UP000265742">
    <property type="component" value="Unassembled WGS sequence"/>
</dbReference>
<comment type="caution">
    <text evidence="1">The sequence shown here is derived from an EMBL/GenBank/DDBJ whole genome shotgun (WGS) entry which is preliminary data.</text>
</comment>
<protein>
    <submittedName>
        <fullName evidence="1">Uncharacterized protein</fullName>
    </submittedName>
</protein>
<accession>A0A3A1TVP4</accession>
<dbReference type="RefSeq" id="WP_119482189.1">
    <property type="nucleotide sequence ID" value="NZ_QXTG01000002.1"/>
</dbReference>
<dbReference type="OrthoDB" id="9865422at2"/>
<reference evidence="2" key="1">
    <citation type="submission" date="2018-09" db="EMBL/GenBank/DDBJ databases">
        <authorList>
            <person name="Kim I."/>
        </authorList>
    </citation>
    <scope>NUCLEOTIDE SEQUENCE [LARGE SCALE GENOMIC DNA]</scope>
    <source>
        <strain evidence="2">DD4a</strain>
    </source>
</reference>
<gene>
    <name evidence="1" type="ORF">D1781_10130</name>
</gene>
<organism evidence="1 2">
    <name type="scientific">Amnibacterium setariae</name>
    <dbReference type="NCBI Taxonomy" id="2306585"/>
    <lineage>
        <taxon>Bacteria</taxon>
        <taxon>Bacillati</taxon>
        <taxon>Actinomycetota</taxon>
        <taxon>Actinomycetes</taxon>
        <taxon>Micrococcales</taxon>
        <taxon>Microbacteriaceae</taxon>
        <taxon>Amnibacterium</taxon>
    </lineage>
</organism>
<evidence type="ECO:0000313" key="1">
    <source>
        <dbReference type="EMBL" id="RIX27880.1"/>
    </source>
</evidence>